<evidence type="ECO:0000256" key="7">
    <source>
        <dbReference type="ARBA" id="ARBA00023136"/>
    </source>
</evidence>
<proteinExistence type="predicted"/>
<sequence>MQQFNRAFFRDLWLLTKPYWWRSEERWLARGLFALVVLLNLLMVFISYRITEWYNTFWNALQRYDAPAAWHQLLIFAILVTPYIIAAVYQTYLTQMLEIRWRRWLTEHYLDAWLDKGTFYHMQVLGDGTDNPDQRISEDLASFTSQTLNLVIGVLSSITTLAAFVFMLWDLSSHVIIPWDGQRWIIPGYLVWAALLYAILGTVLTAWIGRPLINLNFNQERFQADFRFSLVRLRENSESVALYGGETQERQHFLNRFASVFGNFWQIMKRTKRLNWWVSGYGQAAIIFPVLVSLPAYFAKAIPLGTIMQISSAFGQVQGALSFIVNSYTGLASWHAVVDRLRFFEQAMHEVQVIRETHYQITREDGPHLAVRHLNVRLPDGRELIHDLDFTLERGQRLLIMGPSGGGKSTLVRALAGIWPFGEGAVQMPRNDRPLFLPQKPYLPLGTLRDVLVYPFGVPGVSDESLRGILLLCGMASLAERLDEARLWAHVLSLGEQQRLAFARILLQKPQWVFMDEATSALDEPAEGRLYEMLIEELPQTAIISVGHRSSLLQYHEQRLELLSEGRWRLGPVTLPGASPLQPQPA</sequence>
<dbReference type="InterPro" id="IPR011527">
    <property type="entry name" value="ABC1_TM_dom"/>
</dbReference>
<feature type="transmembrane region" description="Helical" evidence="8">
    <location>
        <begin position="274"/>
        <end position="298"/>
    </location>
</feature>
<feature type="transmembrane region" description="Helical" evidence="8">
    <location>
        <begin position="27"/>
        <end position="50"/>
    </location>
</feature>
<dbReference type="RefSeq" id="WP_123102896.1">
    <property type="nucleotide sequence ID" value="NZ_CP127527.1"/>
</dbReference>
<evidence type="ECO:0000259" key="9">
    <source>
        <dbReference type="PROSITE" id="PS50893"/>
    </source>
</evidence>
<name>A0A3M8RDK2_9PROT</name>
<dbReference type="GO" id="GO:0140359">
    <property type="term" value="F:ABC-type transporter activity"/>
    <property type="evidence" value="ECO:0007669"/>
    <property type="project" value="InterPro"/>
</dbReference>
<keyword evidence="6 8" id="KW-1133">Transmembrane helix</keyword>
<evidence type="ECO:0000256" key="8">
    <source>
        <dbReference type="SAM" id="Phobius"/>
    </source>
</evidence>
<dbReference type="GO" id="GO:0005524">
    <property type="term" value="F:ATP binding"/>
    <property type="evidence" value="ECO:0007669"/>
    <property type="project" value="UniProtKB-KW"/>
</dbReference>
<dbReference type="InterPro" id="IPR003439">
    <property type="entry name" value="ABC_transporter-like_ATP-bd"/>
</dbReference>
<feature type="transmembrane region" description="Helical" evidence="8">
    <location>
        <begin position="148"/>
        <end position="169"/>
    </location>
</feature>
<evidence type="ECO:0000259" key="10">
    <source>
        <dbReference type="PROSITE" id="PS50929"/>
    </source>
</evidence>
<keyword evidence="7 8" id="KW-0472">Membrane</keyword>
<feature type="transmembrane region" description="Helical" evidence="8">
    <location>
        <begin position="189"/>
        <end position="209"/>
    </location>
</feature>
<keyword evidence="3 8" id="KW-0812">Transmembrane</keyword>
<protein>
    <submittedName>
        <fullName evidence="11">ABC transporter ATP-binding protein/permease</fullName>
    </submittedName>
</protein>
<dbReference type="OrthoDB" id="9810134at2"/>
<accession>A0A3M8RDK2</accession>
<comment type="caution">
    <text evidence="11">The sequence shown here is derived from an EMBL/GenBank/DDBJ whole genome shotgun (WGS) entry which is preliminary data.</text>
</comment>
<dbReference type="PROSITE" id="PS50929">
    <property type="entry name" value="ABC_TM1F"/>
    <property type="match status" value="1"/>
</dbReference>
<dbReference type="CDD" id="cd03223">
    <property type="entry name" value="ABCD_peroxisomal_ALDP"/>
    <property type="match status" value="1"/>
</dbReference>
<feature type="transmembrane region" description="Helical" evidence="8">
    <location>
        <begin position="70"/>
        <end position="93"/>
    </location>
</feature>
<reference evidence="11" key="1">
    <citation type="submission" date="2018-10" db="EMBL/GenBank/DDBJ databases">
        <title>Acidithiobacillus sulfuriphilus sp. nov.: an extremely acidophilic sulfur-oxidizing chemolithotroph isolated from a neutral pH environment.</title>
        <authorList>
            <person name="Falagan C."/>
            <person name="Moya-Beltran A."/>
            <person name="Quatrini R."/>
            <person name="Johnson D.B."/>
        </authorList>
    </citation>
    <scope>NUCLEOTIDE SEQUENCE [LARGE SCALE GENOMIC DNA]</scope>
    <source>
        <strain evidence="11">CJ-2</strain>
    </source>
</reference>
<comment type="subcellular location">
    <subcellularLocation>
        <location evidence="1">Cell membrane</location>
        <topology evidence="1">Multi-pass membrane protein</topology>
    </subcellularLocation>
</comment>
<dbReference type="PANTHER" id="PTHR11384">
    <property type="entry name" value="ATP-BINDING CASSETTE, SUB-FAMILY D MEMBER"/>
    <property type="match status" value="1"/>
</dbReference>
<dbReference type="PROSITE" id="PS50893">
    <property type="entry name" value="ABC_TRANSPORTER_2"/>
    <property type="match status" value="1"/>
</dbReference>
<dbReference type="PROSITE" id="PS00211">
    <property type="entry name" value="ABC_TRANSPORTER_1"/>
    <property type="match status" value="1"/>
</dbReference>
<dbReference type="InterPro" id="IPR036640">
    <property type="entry name" value="ABC1_TM_sf"/>
</dbReference>
<dbReference type="SMART" id="SM00382">
    <property type="entry name" value="AAA"/>
    <property type="match status" value="1"/>
</dbReference>
<dbReference type="Gene3D" id="1.20.1560.10">
    <property type="entry name" value="ABC transporter type 1, transmembrane domain"/>
    <property type="match status" value="1"/>
</dbReference>
<dbReference type="Pfam" id="PF06472">
    <property type="entry name" value="ABC_membrane_2"/>
    <property type="match status" value="1"/>
</dbReference>
<dbReference type="SUPFAM" id="SSF90123">
    <property type="entry name" value="ABC transporter transmembrane region"/>
    <property type="match status" value="1"/>
</dbReference>
<dbReference type="Pfam" id="PF00005">
    <property type="entry name" value="ABC_tran"/>
    <property type="match status" value="1"/>
</dbReference>
<evidence type="ECO:0000256" key="5">
    <source>
        <dbReference type="ARBA" id="ARBA00022840"/>
    </source>
</evidence>
<dbReference type="PANTHER" id="PTHR11384:SF59">
    <property type="entry name" value="LYSOSOMAL COBALAMIN TRANSPORTER ABCD4"/>
    <property type="match status" value="1"/>
</dbReference>
<evidence type="ECO:0000256" key="1">
    <source>
        <dbReference type="ARBA" id="ARBA00004651"/>
    </source>
</evidence>
<dbReference type="InterPro" id="IPR027417">
    <property type="entry name" value="P-loop_NTPase"/>
</dbReference>
<evidence type="ECO:0000256" key="3">
    <source>
        <dbReference type="ARBA" id="ARBA00022692"/>
    </source>
</evidence>
<organism evidence="11">
    <name type="scientific">Acidithiobacillus sulfuriphilus</name>
    <dbReference type="NCBI Taxonomy" id="1867749"/>
    <lineage>
        <taxon>Bacteria</taxon>
        <taxon>Pseudomonadati</taxon>
        <taxon>Pseudomonadota</taxon>
        <taxon>Acidithiobacillia</taxon>
        <taxon>Acidithiobacillales</taxon>
        <taxon>Acidithiobacillaceae</taxon>
        <taxon>Acidithiobacillus</taxon>
    </lineage>
</organism>
<evidence type="ECO:0000256" key="2">
    <source>
        <dbReference type="ARBA" id="ARBA00022448"/>
    </source>
</evidence>
<dbReference type="SUPFAM" id="SSF52540">
    <property type="entry name" value="P-loop containing nucleoside triphosphate hydrolases"/>
    <property type="match status" value="1"/>
</dbReference>
<dbReference type="InterPro" id="IPR050835">
    <property type="entry name" value="ABC_transporter_sub-D"/>
</dbReference>
<evidence type="ECO:0000256" key="4">
    <source>
        <dbReference type="ARBA" id="ARBA00022741"/>
    </source>
</evidence>
<dbReference type="AlphaFoldDB" id="A0A3M8RDK2"/>
<gene>
    <name evidence="11" type="ORF">EC580_05295</name>
</gene>
<dbReference type="EMBL" id="RIZI01000146">
    <property type="protein sequence ID" value="RNF65344.1"/>
    <property type="molecule type" value="Genomic_DNA"/>
</dbReference>
<dbReference type="InterPro" id="IPR003593">
    <property type="entry name" value="AAA+_ATPase"/>
</dbReference>
<keyword evidence="4" id="KW-0547">Nucleotide-binding</keyword>
<dbReference type="GO" id="GO:0016887">
    <property type="term" value="F:ATP hydrolysis activity"/>
    <property type="evidence" value="ECO:0007669"/>
    <property type="project" value="InterPro"/>
</dbReference>
<feature type="domain" description="ABC transporter" evidence="9">
    <location>
        <begin position="369"/>
        <end position="585"/>
    </location>
</feature>
<dbReference type="Gene3D" id="3.40.50.300">
    <property type="entry name" value="P-loop containing nucleotide triphosphate hydrolases"/>
    <property type="match status" value="1"/>
</dbReference>
<keyword evidence="5 11" id="KW-0067">ATP-binding</keyword>
<evidence type="ECO:0000256" key="6">
    <source>
        <dbReference type="ARBA" id="ARBA00022989"/>
    </source>
</evidence>
<evidence type="ECO:0000313" key="11">
    <source>
        <dbReference type="EMBL" id="RNF65344.1"/>
    </source>
</evidence>
<dbReference type="GO" id="GO:0005886">
    <property type="term" value="C:plasma membrane"/>
    <property type="evidence" value="ECO:0007669"/>
    <property type="project" value="UniProtKB-SubCell"/>
</dbReference>
<feature type="domain" description="ABC transmembrane type-1" evidence="10">
    <location>
        <begin position="31"/>
        <end position="333"/>
    </location>
</feature>
<keyword evidence="2" id="KW-0813">Transport</keyword>
<dbReference type="InterPro" id="IPR017871">
    <property type="entry name" value="ABC_transporter-like_CS"/>
</dbReference>